<dbReference type="GO" id="GO:0035869">
    <property type="term" value="C:ciliary transition zone"/>
    <property type="evidence" value="ECO:0007669"/>
    <property type="project" value="TreeGrafter"/>
</dbReference>
<evidence type="ECO:0000256" key="3">
    <source>
        <dbReference type="ARBA" id="ARBA00015087"/>
    </source>
</evidence>
<organism evidence="13 14">
    <name type="scientific">Brenthis ino</name>
    <name type="common">lesser marbled fritillary</name>
    <dbReference type="NCBI Taxonomy" id="405034"/>
    <lineage>
        <taxon>Eukaryota</taxon>
        <taxon>Metazoa</taxon>
        <taxon>Ecdysozoa</taxon>
        <taxon>Arthropoda</taxon>
        <taxon>Hexapoda</taxon>
        <taxon>Insecta</taxon>
        <taxon>Pterygota</taxon>
        <taxon>Neoptera</taxon>
        <taxon>Endopterygota</taxon>
        <taxon>Lepidoptera</taxon>
        <taxon>Glossata</taxon>
        <taxon>Ditrysia</taxon>
        <taxon>Papilionoidea</taxon>
        <taxon>Nymphalidae</taxon>
        <taxon>Heliconiinae</taxon>
        <taxon>Argynnini</taxon>
        <taxon>Brenthis</taxon>
    </lineage>
</organism>
<evidence type="ECO:0000313" key="14">
    <source>
        <dbReference type="Proteomes" id="UP000838878"/>
    </source>
</evidence>
<dbReference type="GO" id="GO:0060170">
    <property type="term" value="C:ciliary membrane"/>
    <property type="evidence" value="ECO:0007669"/>
    <property type="project" value="UniProtKB-SubCell"/>
</dbReference>
<protein>
    <recommendedName>
        <fullName evidence="3">Transmembrane protein 231</fullName>
    </recommendedName>
</protein>
<evidence type="ECO:0000256" key="1">
    <source>
        <dbReference type="ARBA" id="ARBA00004272"/>
    </source>
</evidence>
<comment type="function">
    <text evidence="11">Transmembrane component of the tectonic-like complex, a complex localized at the transition zone of primary cilia and acting as a barrier that prevents diffusion of transmembrane proteins between the cilia and plasma membranes. Required for ciliogenesis and sonic hedgehog/SHH signaling.</text>
</comment>
<keyword evidence="7" id="KW-0969">Cilium</keyword>
<keyword evidence="8 12" id="KW-0472">Membrane</keyword>
<evidence type="ECO:0000256" key="4">
    <source>
        <dbReference type="ARBA" id="ARBA00022475"/>
    </source>
</evidence>
<keyword evidence="6 12" id="KW-1133">Transmembrane helix</keyword>
<dbReference type="EMBL" id="OV170225">
    <property type="protein sequence ID" value="CAH0725985.1"/>
    <property type="molecule type" value="Genomic_DNA"/>
</dbReference>
<sequence>MALYKLYSYNVEIQYKNNLLSKAALFTALTALINVILPFIIAYKSKGFWLQSYYFYEQPSVQSSYEYLLIAETDDPSITVICGRTAALNYDIENEEFCAVTEVREEDINVDGKNDILEFNIKLIIPSDRTLVSVILILGVDVQILNTCPLQMQSLAIINKEFSVPPNGLKYYGDLLIYQSTHLPCLKNILDTKYNDSLFYHINNDNKNVVDFILEEYLRREVISTVNLIYFKTQNGDMGTMDLNVILRIPEMQIRYTPSLLQELKWAWPQYLSLAFIFYHLIEKIKKLVFRQRLFMSWEIVPWKKNM</sequence>
<keyword evidence="10" id="KW-0966">Cell projection</keyword>
<evidence type="ECO:0000256" key="9">
    <source>
        <dbReference type="ARBA" id="ARBA00023180"/>
    </source>
</evidence>
<reference evidence="13" key="1">
    <citation type="submission" date="2021-12" db="EMBL/GenBank/DDBJ databases">
        <authorList>
            <person name="Martin H S."/>
        </authorList>
    </citation>
    <scope>NUCLEOTIDE SEQUENCE</scope>
</reference>
<feature type="non-terminal residue" evidence="13">
    <location>
        <position position="307"/>
    </location>
</feature>
<evidence type="ECO:0000256" key="12">
    <source>
        <dbReference type="SAM" id="Phobius"/>
    </source>
</evidence>
<keyword evidence="9" id="KW-0325">Glycoprotein</keyword>
<dbReference type="PANTHER" id="PTHR14605">
    <property type="entry name" value="CHST5 PROTEIN"/>
    <property type="match status" value="1"/>
</dbReference>
<evidence type="ECO:0000256" key="8">
    <source>
        <dbReference type="ARBA" id="ARBA00023136"/>
    </source>
</evidence>
<dbReference type="AlphaFoldDB" id="A0A8J9YGP6"/>
<dbReference type="PANTHER" id="PTHR14605:SF1">
    <property type="entry name" value="TRANSMEMBRANE PROTEIN 231"/>
    <property type="match status" value="1"/>
</dbReference>
<comment type="subcellular location">
    <subcellularLocation>
        <location evidence="1">Cell projection</location>
        <location evidence="1">Cilium membrane</location>
        <topology evidence="1">Multi-pass membrane protein</topology>
    </subcellularLocation>
</comment>
<evidence type="ECO:0000256" key="7">
    <source>
        <dbReference type="ARBA" id="ARBA00023069"/>
    </source>
</evidence>
<comment type="similarity">
    <text evidence="2">Belongs to the TMEM231 family.</text>
</comment>
<dbReference type="OrthoDB" id="426438at2759"/>
<keyword evidence="5 12" id="KW-0812">Transmembrane</keyword>
<dbReference type="GO" id="GO:0032880">
    <property type="term" value="P:regulation of protein localization"/>
    <property type="evidence" value="ECO:0007669"/>
    <property type="project" value="TreeGrafter"/>
</dbReference>
<proteinExistence type="inferred from homology"/>
<evidence type="ECO:0000256" key="10">
    <source>
        <dbReference type="ARBA" id="ARBA00023273"/>
    </source>
</evidence>
<evidence type="ECO:0000256" key="6">
    <source>
        <dbReference type="ARBA" id="ARBA00022989"/>
    </source>
</evidence>
<evidence type="ECO:0000256" key="5">
    <source>
        <dbReference type="ARBA" id="ARBA00022692"/>
    </source>
</evidence>
<dbReference type="GO" id="GO:0060271">
    <property type="term" value="P:cilium assembly"/>
    <property type="evidence" value="ECO:0007669"/>
    <property type="project" value="TreeGrafter"/>
</dbReference>
<feature type="transmembrane region" description="Helical" evidence="12">
    <location>
        <begin position="20"/>
        <end position="43"/>
    </location>
</feature>
<dbReference type="InterPro" id="IPR019306">
    <property type="entry name" value="TMEM231"/>
</dbReference>
<accession>A0A8J9YGP6</accession>
<keyword evidence="4" id="KW-1003">Cell membrane</keyword>
<evidence type="ECO:0000256" key="11">
    <source>
        <dbReference type="ARBA" id="ARBA00024803"/>
    </source>
</evidence>
<name>A0A8J9YGP6_9NEOP</name>
<gene>
    <name evidence="13" type="ORF">BINO364_LOCUS11509</name>
</gene>
<evidence type="ECO:0000313" key="13">
    <source>
        <dbReference type="EMBL" id="CAH0725985.1"/>
    </source>
</evidence>
<dbReference type="Pfam" id="PF10149">
    <property type="entry name" value="TM231"/>
    <property type="match status" value="1"/>
</dbReference>
<dbReference type="Proteomes" id="UP000838878">
    <property type="component" value="Chromosome 5"/>
</dbReference>
<evidence type="ECO:0000256" key="2">
    <source>
        <dbReference type="ARBA" id="ARBA00009082"/>
    </source>
</evidence>
<keyword evidence="14" id="KW-1185">Reference proteome</keyword>